<evidence type="ECO:0000259" key="16">
    <source>
        <dbReference type="Pfam" id="PF08345"/>
    </source>
</evidence>
<evidence type="ECO:0000259" key="15">
    <source>
        <dbReference type="Pfam" id="PF01514"/>
    </source>
</evidence>
<evidence type="ECO:0000256" key="5">
    <source>
        <dbReference type="ARBA" id="ARBA00017949"/>
    </source>
</evidence>
<dbReference type="InterPro" id="IPR006182">
    <property type="entry name" value="FliF_N_dom"/>
</dbReference>
<evidence type="ECO:0000256" key="3">
    <source>
        <dbReference type="ARBA" id="ARBA00004651"/>
    </source>
</evidence>
<dbReference type="PIRSF" id="PIRSF004862">
    <property type="entry name" value="FliF"/>
    <property type="match status" value="1"/>
</dbReference>
<comment type="subunit">
    <text evidence="11">The basal body constitutes a major portion of the flagellar organelle and consists of four rings (L,P,S, and M) mounted on a central rod. The M ring is integral to the inner membrane of the cell and may be connected to the flagellar rod via the S ring. The S (supramembrane ring) lies just distal to the M ring. The L and P rings lie in the outer membrane and the periplasmic space, respectively.</text>
</comment>
<keyword evidence="7 14" id="KW-0812">Transmembrane</keyword>
<feature type="region of interest" description="Disordered" evidence="13">
    <location>
        <begin position="311"/>
        <end position="360"/>
    </location>
</feature>
<keyword evidence="8 14" id="KW-1133">Transmembrane helix</keyword>
<evidence type="ECO:0000256" key="7">
    <source>
        <dbReference type="ARBA" id="ARBA00022692"/>
    </source>
</evidence>
<dbReference type="Gene3D" id="3.30.300.30">
    <property type="match status" value="1"/>
</dbReference>
<name>A0ABW9G6K9_9GAMM</name>
<reference evidence="17 18" key="1">
    <citation type="journal article" date="2013" name="Int. J. Syst. Evol. Microbiol.">
        <title>Celerinatantimonas yamalensis sp. nov., a cold-adapted diazotrophic bacterium from a cold permafrost brine.</title>
        <authorList>
            <person name="Shcherbakova V."/>
            <person name="Chuvilskaya N."/>
            <person name="Rivkina E."/>
            <person name="Demidov N."/>
            <person name="Uchaeva V."/>
            <person name="Suetin S."/>
            <person name="Suzina N."/>
            <person name="Gilichinsky D."/>
        </authorList>
    </citation>
    <scope>NUCLEOTIDE SEQUENCE [LARGE SCALE GENOMIC DNA]</scope>
    <source>
        <strain evidence="17 18">C7</strain>
    </source>
</reference>
<keyword evidence="9 14" id="KW-0472">Membrane</keyword>
<evidence type="ECO:0000256" key="13">
    <source>
        <dbReference type="SAM" id="MobiDB-lite"/>
    </source>
</evidence>
<evidence type="ECO:0000256" key="9">
    <source>
        <dbReference type="ARBA" id="ARBA00023136"/>
    </source>
</evidence>
<dbReference type="PRINTS" id="PR01009">
    <property type="entry name" value="FLGMRINGFLIF"/>
</dbReference>
<feature type="transmembrane region" description="Helical" evidence="14">
    <location>
        <begin position="41"/>
        <end position="61"/>
    </location>
</feature>
<evidence type="ECO:0000256" key="14">
    <source>
        <dbReference type="SAM" id="Phobius"/>
    </source>
</evidence>
<keyword evidence="17" id="KW-0966">Cell projection</keyword>
<dbReference type="InterPro" id="IPR000067">
    <property type="entry name" value="FlgMring_FliF"/>
</dbReference>
<dbReference type="PANTHER" id="PTHR30046:SF0">
    <property type="entry name" value="FLAGELLAR M-RING PROTEIN"/>
    <property type="match status" value="1"/>
</dbReference>
<evidence type="ECO:0000256" key="2">
    <source>
        <dbReference type="ARBA" id="ARBA00004117"/>
    </source>
</evidence>
<dbReference type="Proteomes" id="UP001629953">
    <property type="component" value="Unassembled WGS sequence"/>
</dbReference>
<comment type="similarity">
    <text evidence="4 12">Belongs to the FliF family.</text>
</comment>
<proteinExistence type="inferred from homology"/>
<protein>
    <recommendedName>
        <fullName evidence="5 12">Flagellar M-ring protein</fullName>
    </recommendedName>
</protein>
<sequence>MNDDTALLTGPDNASVDLDENEQQSSSRLGFLQNGDVLRQIIMILALAICLALAVFLLVWAKQPEMRPIGTYTAPQLVKTLDFFDQNSIVYKVEDKTVFVRADQYQAIRLKMLRGGVSPTTAQSDGDDILLKDMSFGVSQRLEQERLKLSRERQLESAIEQIQAISSAKVLLAIPRYSVFARDSQKPSATVVITLKNVNLGLRQNEVDSIVDMVASAVQNLTPSRVTVTDQNGQLLNSGSASPAALQSRYEFQVERNREQQYKNKIDSILIPVLGVGNYTAQVDVTMDFTAVEQTQKSYNPDLPAIRSEMTVQDNSSGQNPLGIPGALSNQPPAKSNIPETAKDAQASQTTVNGRSHKEETRNYELDTTVSHTRQQVGVVRRLSVSVAVDYTSKTGADGKVTRVARSPQEIADIRQLLQGGIGFDVSRGDNLDVVSMPFTRPAVVSDQSLPIWEQDWFWRAMRIAGAVLVLVVLILAVVRPMLNRLLSNSDQEHTDDTDLETAMSAYDTSDDAELLSSDINGADFGIHNGRLTLPDMHRDEDILKAVRALVSNEPDLAAMVIKDWVINDGR</sequence>
<accession>A0ABW9G6K9</accession>
<feature type="domain" description="Flagellar M-ring N-terminal" evidence="15">
    <location>
        <begin position="62"/>
        <end position="237"/>
    </location>
</feature>
<dbReference type="InterPro" id="IPR013556">
    <property type="entry name" value="Flag_M-ring_C"/>
</dbReference>
<feature type="domain" description="Flagellar M-ring C-terminal" evidence="16">
    <location>
        <begin position="270"/>
        <end position="439"/>
    </location>
</feature>
<keyword evidence="6" id="KW-1003">Cell membrane</keyword>
<comment type="subcellular location">
    <subcellularLocation>
        <location evidence="2 12">Bacterial flagellum basal body</location>
    </subcellularLocation>
    <subcellularLocation>
        <location evidence="3">Cell membrane</location>
        <topology evidence="3">Multi-pass membrane protein</topology>
    </subcellularLocation>
</comment>
<keyword evidence="17" id="KW-0282">Flagellum</keyword>
<dbReference type="EMBL" id="JBEQCT010000003">
    <property type="protein sequence ID" value="MFM2485097.1"/>
    <property type="molecule type" value="Genomic_DNA"/>
</dbReference>
<evidence type="ECO:0000256" key="11">
    <source>
        <dbReference type="ARBA" id="ARBA00025936"/>
    </source>
</evidence>
<gene>
    <name evidence="17" type="primary">fliF</name>
    <name evidence="17" type="ORF">ABUE30_08465</name>
</gene>
<evidence type="ECO:0000256" key="8">
    <source>
        <dbReference type="ARBA" id="ARBA00022989"/>
    </source>
</evidence>
<dbReference type="Pfam" id="PF08345">
    <property type="entry name" value="YscJ_FliF_C"/>
    <property type="match status" value="1"/>
</dbReference>
<keyword evidence="18" id="KW-1185">Reference proteome</keyword>
<dbReference type="Pfam" id="PF01514">
    <property type="entry name" value="YscJ_FliF"/>
    <property type="match status" value="1"/>
</dbReference>
<dbReference type="PANTHER" id="PTHR30046">
    <property type="entry name" value="FLAGELLAR M-RING PROTEIN"/>
    <property type="match status" value="1"/>
</dbReference>
<evidence type="ECO:0000313" key="17">
    <source>
        <dbReference type="EMBL" id="MFM2485097.1"/>
    </source>
</evidence>
<dbReference type="InterPro" id="IPR043427">
    <property type="entry name" value="YscJ/FliF"/>
</dbReference>
<evidence type="ECO:0000256" key="10">
    <source>
        <dbReference type="ARBA" id="ARBA00023143"/>
    </source>
</evidence>
<evidence type="ECO:0000313" key="18">
    <source>
        <dbReference type="Proteomes" id="UP001629953"/>
    </source>
</evidence>
<dbReference type="NCBIfam" id="TIGR00206">
    <property type="entry name" value="fliF"/>
    <property type="match status" value="1"/>
</dbReference>
<evidence type="ECO:0000256" key="1">
    <source>
        <dbReference type="ARBA" id="ARBA00003820"/>
    </source>
</evidence>
<comment type="function">
    <text evidence="1 12">The M ring may be actively involved in energy transduction.</text>
</comment>
<organism evidence="17 18">
    <name type="scientific">Celerinatantimonas yamalensis</name>
    <dbReference type="NCBI Taxonomy" id="559956"/>
    <lineage>
        <taxon>Bacteria</taxon>
        <taxon>Pseudomonadati</taxon>
        <taxon>Pseudomonadota</taxon>
        <taxon>Gammaproteobacteria</taxon>
        <taxon>Celerinatantimonadaceae</taxon>
        <taxon>Celerinatantimonas</taxon>
    </lineage>
</organism>
<feature type="compositionally biased region" description="Polar residues" evidence="13">
    <location>
        <begin position="311"/>
        <end position="320"/>
    </location>
</feature>
<dbReference type="InterPro" id="IPR045851">
    <property type="entry name" value="AMP-bd_C_sf"/>
</dbReference>
<comment type="caution">
    <text evidence="17">The sequence shown here is derived from an EMBL/GenBank/DDBJ whole genome shotgun (WGS) entry which is preliminary data.</text>
</comment>
<evidence type="ECO:0000256" key="6">
    <source>
        <dbReference type="ARBA" id="ARBA00022475"/>
    </source>
</evidence>
<feature type="transmembrane region" description="Helical" evidence="14">
    <location>
        <begin position="457"/>
        <end position="479"/>
    </location>
</feature>
<keyword evidence="17" id="KW-0969">Cilium</keyword>
<keyword evidence="10 12" id="KW-0975">Bacterial flagellum</keyword>
<evidence type="ECO:0000256" key="4">
    <source>
        <dbReference type="ARBA" id="ARBA00007971"/>
    </source>
</evidence>
<evidence type="ECO:0000256" key="12">
    <source>
        <dbReference type="PIRNR" id="PIRNR004862"/>
    </source>
</evidence>
<dbReference type="RefSeq" id="WP_408623569.1">
    <property type="nucleotide sequence ID" value="NZ_JBEQCT010000003.1"/>
</dbReference>